<keyword evidence="1" id="KW-0812">Transmembrane</keyword>
<gene>
    <name evidence="2" type="ORF">hbim_04483</name>
</gene>
<dbReference type="EMBL" id="AP027452">
    <property type="protein sequence ID" value="BDY30539.1"/>
    <property type="molecule type" value="Genomic_DNA"/>
</dbReference>
<name>A0AAI8TX09_MYCME</name>
<feature type="transmembrane region" description="Helical" evidence="1">
    <location>
        <begin position="28"/>
        <end position="48"/>
    </location>
</feature>
<dbReference type="PANTHER" id="PTHR42305">
    <property type="entry name" value="MEMBRANE PROTEIN RV1733C-RELATED"/>
    <property type="match status" value="1"/>
</dbReference>
<sequence>MSAMLRGRHAWVFRALSRNPLVRRQDRIEALAVVLGLIVVVLAIPVIVHLGRDHFARSVDRIEQQTRSLQKVEATVVEARSSAPNRYTTASRTVRAEWKAGFEDRVETVQGPAKVEVGDRIPVWLDEHGAVTRPPQTVADARGYAAAFGIGLWLGTAAASATAVMLTRMTLDRRRFDAWDYEWKLISTPGGGWANSGKTE</sequence>
<evidence type="ECO:0000256" key="1">
    <source>
        <dbReference type="SAM" id="Phobius"/>
    </source>
</evidence>
<organism evidence="2 3">
    <name type="scientific">Mycolicibacterium mageritense</name>
    <name type="common">Mycobacterium mageritense</name>
    <dbReference type="NCBI Taxonomy" id="53462"/>
    <lineage>
        <taxon>Bacteria</taxon>
        <taxon>Bacillati</taxon>
        <taxon>Actinomycetota</taxon>
        <taxon>Actinomycetes</taxon>
        <taxon>Mycobacteriales</taxon>
        <taxon>Mycobacteriaceae</taxon>
        <taxon>Mycolicibacterium</taxon>
    </lineage>
</organism>
<dbReference type="PANTHER" id="PTHR42305:SF1">
    <property type="entry name" value="MEMBRANE PROTEIN RV1733C-RELATED"/>
    <property type="match status" value="1"/>
</dbReference>
<dbReference type="InterPro" id="IPR039708">
    <property type="entry name" value="MT1774/Rv1733c-like"/>
</dbReference>
<proteinExistence type="predicted"/>
<reference evidence="2" key="1">
    <citation type="submission" date="2023-03" db="EMBL/GenBank/DDBJ databases">
        <title>Draft genome sequence of a Mycolicibacterium mageritense strain H4_3_1 isolated from a hybrid biological-inorganic system reactor.</title>
        <authorList>
            <person name="Feng X."/>
            <person name="Kazama D."/>
            <person name="Sato K."/>
            <person name="Kobayashi H."/>
        </authorList>
    </citation>
    <scope>NUCLEOTIDE SEQUENCE</scope>
    <source>
        <strain evidence="2">H4_3_1</strain>
    </source>
</reference>
<evidence type="ECO:0000313" key="2">
    <source>
        <dbReference type="EMBL" id="BDY30539.1"/>
    </source>
</evidence>
<keyword evidence="1" id="KW-0472">Membrane</keyword>
<dbReference type="Proteomes" id="UP001241092">
    <property type="component" value="Chromosome"/>
</dbReference>
<evidence type="ECO:0000313" key="3">
    <source>
        <dbReference type="Proteomes" id="UP001241092"/>
    </source>
</evidence>
<keyword evidence="1" id="KW-1133">Transmembrane helix</keyword>
<protein>
    <recommendedName>
        <fullName evidence="4">Transmembrane protein</fullName>
    </recommendedName>
</protein>
<accession>A0AAI8TX09</accession>
<feature type="transmembrane region" description="Helical" evidence="1">
    <location>
        <begin position="144"/>
        <end position="166"/>
    </location>
</feature>
<evidence type="ECO:0008006" key="4">
    <source>
        <dbReference type="Google" id="ProtNLM"/>
    </source>
</evidence>
<dbReference type="AlphaFoldDB" id="A0AAI8TX09"/>